<accession>L7C7Y5</accession>
<dbReference type="EMBL" id="AMWG01000174">
    <property type="protein sequence ID" value="ELP29920.1"/>
    <property type="molecule type" value="Genomic_DNA"/>
</dbReference>
<evidence type="ECO:0000313" key="2">
    <source>
        <dbReference type="EMBL" id="ELP29920.1"/>
    </source>
</evidence>
<evidence type="ECO:0000256" key="1">
    <source>
        <dbReference type="SAM" id="MobiDB-lite"/>
    </source>
</evidence>
<dbReference type="AlphaFoldDB" id="L7C7Y5"/>
<feature type="region of interest" description="Disordered" evidence="1">
    <location>
        <begin position="1"/>
        <end position="49"/>
    </location>
</feature>
<dbReference type="Proteomes" id="UP000010959">
    <property type="component" value="Unassembled WGS sequence"/>
</dbReference>
<protein>
    <submittedName>
        <fullName evidence="2">Uncharacterized protein</fullName>
    </submittedName>
</protein>
<reference evidence="2 3" key="1">
    <citation type="journal article" date="2013" name="Mar. Genomics">
        <title>Expression of sulfatases in Rhodopirellula baltica and the diversity of sulfatases in the genus Rhodopirellula.</title>
        <authorList>
            <person name="Wegner C.E."/>
            <person name="Richter-Heitmann T."/>
            <person name="Klindworth A."/>
            <person name="Klockow C."/>
            <person name="Richter M."/>
            <person name="Achstetter T."/>
            <person name="Glockner F.O."/>
            <person name="Harder J."/>
        </authorList>
    </citation>
    <scope>NUCLEOTIDE SEQUENCE [LARGE SCALE GENOMIC DNA]</scope>
    <source>
        <strain evidence="2 3">SWK14</strain>
    </source>
</reference>
<comment type="caution">
    <text evidence="2">The sequence shown here is derived from an EMBL/GenBank/DDBJ whole genome shotgun (WGS) entry which is preliminary data.</text>
</comment>
<evidence type="ECO:0000313" key="3">
    <source>
        <dbReference type="Proteomes" id="UP000010959"/>
    </source>
</evidence>
<proteinExistence type="predicted"/>
<sequence length="49" mass="5072">MSFANATQDREHQQVPKQMAAAKVGEVTGEKPPPLPGGNGGEVELQPSG</sequence>
<name>L7C7Y5_RHOBT</name>
<organism evidence="2 3">
    <name type="scientific">Rhodopirellula baltica SWK14</name>
    <dbReference type="NCBI Taxonomy" id="993516"/>
    <lineage>
        <taxon>Bacteria</taxon>
        <taxon>Pseudomonadati</taxon>
        <taxon>Planctomycetota</taxon>
        <taxon>Planctomycetia</taxon>
        <taxon>Pirellulales</taxon>
        <taxon>Pirellulaceae</taxon>
        <taxon>Rhodopirellula</taxon>
    </lineage>
</organism>
<gene>
    <name evidence="2" type="ORF">RBSWK_06008</name>
</gene>